<protein>
    <submittedName>
        <fullName evidence="2">Metal-binding protein</fullName>
    </submittedName>
</protein>
<accession>A0A0A7EJD0</accession>
<dbReference type="eggNOG" id="COG3019">
    <property type="taxonomic scope" value="Bacteria"/>
</dbReference>
<keyword evidence="3" id="KW-1185">Reference proteome</keyword>
<dbReference type="Proteomes" id="UP000030341">
    <property type="component" value="Chromosome 1"/>
</dbReference>
<evidence type="ECO:0000256" key="1">
    <source>
        <dbReference type="SAM" id="SignalP"/>
    </source>
</evidence>
<dbReference type="HOGENOM" id="CLU_112034_1_0_6"/>
<dbReference type="STRING" id="1348114.OM33_14305"/>
<organism evidence="2 3">
    <name type="scientific">Pseudoalteromonas piratica</name>
    <dbReference type="NCBI Taxonomy" id="1348114"/>
    <lineage>
        <taxon>Bacteria</taxon>
        <taxon>Pseudomonadati</taxon>
        <taxon>Pseudomonadota</taxon>
        <taxon>Gammaproteobacteria</taxon>
        <taxon>Alteromonadales</taxon>
        <taxon>Pseudoalteromonadaceae</taxon>
        <taxon>Pseudoalteromonas</taxon>
    </lineage>
</organism>
<sequence length="165" mass="18513">MINKYLKIAVVMLLSPAFANANEHKHTHNNDVTPLELIVYKTPTCGCCKKWITHIEDKGNVAHSKDFRNIGNIKTKYGIKPNYRSCHTAVSRNGFAFEGHVPAKFIQQFLSEEHPNAIGLSVPAMPVGSPGMEVGDRFMPYNVLILFKDGTSEVYAKVKAYEEQF</sequence>
<dbReference type="OrthoDB" id="14727at2"/>
<dbReference type="EMBL" id="CP009888">
    <property type="protein sequence ID" value="AIY66151.1"/>
    <property type="molecule type" value="Genomic_DNA"/>
</dbReference>
<proteinExistence type="predicted"/>
<evidence type="ECO:0000313" key="3">
    <source>
        <dbReference type="Proteomes" id="UP000030341"/>
    </source>
</evidence>
<reference evidence="2 3" key="1">
    <citation type="submission" date="2014-11" db="EMBL/GenBank/DDBJ databases">
        <title>Complete Genome Sequence of Pseudoalteromonas sp. Strain OCN003 Isolated from Kaneohe Bay, Oahu, Hawaii.</title>
        <authorList>
            <person name="Beurmann S."/>
            <person name="Videau P."/>
            <person name="Ushijima B."/>
            <person name="Smith A.M."/>
            <person name="Aeby G.S."/>
            <person name="Callahan S.M."/>
            <person name="Belcaid M."/>
        </authorList>
    </citation>
    <scope>NUCLEOTIDE SEQUENCE [LARGE SCALE GENOMIC DNA]</scope>
    <source>
        <strain evidence="2 3">OCN003</strain>
    </source>
</reference>
<feature type="signal peptide" evidence="1">
    <location>
        <begin position="1"/>
        <end position="21"/>
    </location>
</feature>
<dbReference type="InterPro" id="IPR007332">
    <property type="entry name" value="DUF411"/>
</dbReference>
<dbReference type="Pfam" id="PF04214">
    <property type="entry name" value="DUF411"/>
    <property type="match status" value="1"/>
</dbReference>
<evidence type="ECO:0000313" key="2">
    <source>
        <dbReference type="EMBL" id="AIY66151.1"/>
    </source>
</evidence>
<dbReference type="RefSeq" id="WP_038642697.1">
    <property type="nucleotide sequence ID" value="NZ_CP009888.1"/>
</dbReference>
<keyword evidence="1" id="KW-0732">Signal</keyword>
<name>A0A0A7EJD0_9GAMM</name>
<dbReference type="KEGG" id="pseo:OM33_14305"/>
<gene>
    <name evidence="2" type="ORF">OM33_14305</name>
</gene>
<dbReference type="AlphaFoldDB" id="A0A0A7EJD0"/>
<feature type="chain" id="PRO_5002028360" evidence="1">
    <location>
        <begin position="22"/>
        <end position="165"/>
    </location>
</feature>